<accession>A0A645ANJ0</accession>
<comment type="caution">
    <text evidence="3">The sequence shown here is derived from an EMBL/GenBank/DDBJ whole genome shotgun (WGS) entry which is preliminary data.</text>
</comment>
<dbReference type="PANTHER" id="PTHR43794">
    <property type="entry name" value="AMINOHYDROLASE SSNA-RELATED"/>
    <property type="match status" value="1"/>
</dbReference>
<dbReference type="AlphaFoldDB" id="A0A645ANJ0"/>
<dbReference type="EMBL" id="VSSQ01014535">
    <property type="protein sequence ID" value="MPM53861.1"/>
    <property type="molecule type" value="Genomic_DNA"/>
</dbReference>
<sequence>MATAGGAALQGIDAGVLDEGKLADLAVVDLTAGNLLFDGEDLVTLLVYCLRGENVESVMVDGRFLMEGRRIPGIDEAAVLQELRSGMKRLG</sequence>
<evidence type="ECO:0000313" key="3">
    <source>
        <dbReference type="EMBL" id="MPM53861.1"/>
    </source>
</evidence>
<feature type="domain" description="Amidohydrolase-related" evidence="2">
    <location>
        <begin position="1"/>
        <end position="64"/>
    </location>
</feature>
<organism evidence="3">
    <name type="scientific">bioreactor metagenome</name>
    <dbReference type="NCBI Taxonomy" id="1076179"/>
    <lineage>
        <taxon>unclassified sequences</taxon>
        <taxon>metagenomes</taxon>
        <taxon>ecological metagenomes</taxon>
    </lineage>
</organism>
<dbReference type="InterPro" id="IPR050287">
    <property type="entry name" value="MTA/SAH_deaminase"/>
</dbReference>
<dbReference type="EC" id="3.5.4.31" evidence="3"/>
<dbReference type="GO" id="GO:0090614">
    <property type="term" value="F:5'-methylthioadenosine deaminase activity"/>
    <property type="evidence" value="ECO:0007669"/>
    <property type="project" value="UniProtKB-EC"/>
</dbReference>
<keyword evidence="1 3" id="KW-0378">Hydrolase</keyword>
<evidence type="ECO:0000256" key="1">
    <source>
        <dbReference type="ARBA" id="ARBA00022801"/>
    </source>
</evidence>
<reference evidence="3" key="1">
    <citation type="submission" date="2019-08" db="EMBL/GenBank/DDBJ databases">
        <authorList>
            <person name="Kucharzyk K."/>
            <person name="Murdoch R.W."/>
            <person name="Higgins S."/>
            <person name="Loffler F."/>
        </authorList>
    </citation>
    <scope>NUCLEOTIDE SEQUENCE</scope>
</reference>
<name>A0A645ANJ0_9ZZZZ</name>
<dbReference type="SUPFAM" id="SSF51338">
    <property type="entry name" value="Composite domain of metallo-dependent hydrolases"/>
    <property type="match status" value="1"/>
</dbReference>
<dbReference type="Pfam" id="PF01979">
    <property type="entry name" value="Amidohydro_1"/>
    <property type="match status" value="1"/>
</dbReference>
<gene>
    <name evidence="3" type="primary">dadD_5</name>
    <name evidence="3" type="ORF">SDC9_100631</name>
</gene>
<dbReference type="InterPro" id="IPR011059">
    <property type="entry name" value="Metal-dep_hydrolase_composite"/>
</dbReference>
<proteinExistence type="predicted"/>
<dbReference type="InterPro" id="IPR006680">
    <property type="entry name" value="Amidohydro-rel"/>
</dbReference>
<dbReference type="Gene3D" id="2.30.40.10">
    <property type="entry name" value="Urease, subunit C, domain 1"/>
    <property type="match status" value="1"/>
</dbReference>
<protein>
    <submittedName>
        <fullName evidence="3">5'-deoxyadenosine deaminase</fullName>
        <ecNumber evidence="3">3.5.4.31</ecNumber>
    </submittedName>
</protein>
<dbReference type="PANTHER" id="PTHR43794:SF11">
    <property type="entry name" value="AMIDOHYDROLASE-RELATED DOMAIN-CONTAINING PROTEIN"/>
    <property type="match status" value="1"/>
</dbReference>
<evidence type="ECO:0000259" key="2">
    <source>
        <dbReference type="Pfam" id="PF01979"/>
    </source>
</evidence>